<proteinExistence type="predicted"/>
<organism evidence="2 3">
    <name type="scientific">Actinopolymorpha pittospori</name>
    <dbReference type="NCBI Taxonomy" id="648752"/>
    <lineage>
        <taxon>Bacteria</taxon>
        <taxon>Bacillati</taxon>
        <taxon>Actinomycetota</taxon>
        <taxon>Actinomycetes</taxon>
        <taxon>Propionibacteriales</taxon>
        <taxon>Actinopolymorphaceae</taxon>
        <taxon>Actinopolymorpha</taxon>
    </lineage>
</organism>
<accession>A0A927N0C5</accession>
<sequence>MSATKQGTSAAALETPTPYAPQPTKLRHVRGDPLHYCGAAWA</sequence>
<dbReference type="Proteomes" id="UP000638648">
    <property type="component" value="Unassembled WGS sequence"/>
</dbReference>
<dbReference type="RefSeq" id="WP_273376920.1">
    <property type="nucleotide sequence ID" value="NZ_BAABJL010000141.1"/>
</dbReference>
<evidence type="ECO:0000313" key="3">
    <source>
        <dbReference type="Proteomes" id="UP000638648"/>
    </source>
</evidence>
<keyword evidence="3" id="KW-1185">Reference proteome</keyword>
<gene>
    <name evidence="2" type="ORF">HEB94_006774</name>
</gene>
<dbReference type="EMBL" id="JADBEM010000001">
    <property type="protein sequence ID" value="MBE1609926.1"/>
    <property type="molecule type" value="Genomic_DNA"/>
</dbReference>
<reference evidence="2" key="1">
    <citation type="submission" date="2020-10" db="EMBL/GenBank/DDBJ databases">
        <title>Sequencing the genomes of 1000 actinobacteria strains.</title>
        <authorList>
            <person name="Klenk H.-P."/>
        </authorList>
    </citation>
    <scope>NUCLEOTIDE SEQUENCE</scope>
    <source>
        <strain evidence="2">DSM 45354</strain>
    </source>
</reference>
<dbReference type="AlphaFoldDB" id="A0A927N0C5"/>
<comment type="caution">
    <text evidence="2">The sequence shown here is derived from an EMBL/GenBank/DDBJ whole genome shotgun (WGS) entry which is preliminary data.</text>
</comment>
<evidence type="ECO:0000313" key="2">
    <source>
        <dbReference type="EMBL" id="MBE1609926.1"/>
    </source>
</evidence>
<protein>
    <submittedName>
        <fullName evidence="2">Uncharacterized protein</fullName>
    </submittedName>
</protein>
<feature type="region of interest" description="Disordered" evidence="1">
    <location>
        <begin position="1"/>
        <end position="26"/>
    </location>
</feature>
<evidence type="ECO:0000256" key="1">
    <source>
        <dbReference type="SAM" id="MobiDB-lite"/>
    </source>
</evidence>
<name>A0A927N0C5_9ACTN</name>